<organism evidence="1 2">
    <name type="scientific">Chitinophaga fulva</name>
    <dbReference type="NCBI Taxonomy" id="2728842"/>
    <lineage>
        <taxon>Bacteria</taxon>
        <taxon>Pseudomonadati</taxon>
        <taxon>Bacteroidota</taxon>
        <taxon>Chitinophagia</taxon>
        <taxon>Chitinophagales</taxon>
        <taxon>Chitinophagaceae</taxon>
        <taxon>Chitinophaga</taxon>
    </lineage>
</organism>
<sequence>MKLTWEISTKDISAIRNVYLKQKAHPVFTRRLNENILCKQITLTKESLWTNIFTCLLTTQQRSSEDSKIYLFLKDGFQPLKISSLKKVNNIEKHIRKQLKGFGGIRRNIKIPKEAHSIYHHLNETNWDLLKTIKKYCKEHRGDAIRERELANIIVNTPEFKGLGPKQSRNLIQMIGYSQFEIPIDSRITDWLNKNIDLPFILNSKGLADNEFYGFVNDAIILLCKEAKIKPCMFDAAVFSLKEKNSN</sequence>
<reference evidence="1 2" key="1">
    <citation type="submission" date="2020-04" db="EMBL/GenBank/DDBJ databases">
        <title>Chitinophaga sp. G-6-1-13 sp. nov., isolated from soil.</title>
        <authorList>
            <person name="Dahal R.H."/>
            <person name="Chaudhary D.K."/>
        </authorList>
    </citation>
    <scope>NUCLEOTIDE SEQUENCE [LARGE SCALE GENOMIC DNA]</scope>
    <source>
        <strain evidence="1 2">G-6-1-13</strain>
    </source>
</reference>
<gene>
    <name evidence="1" type="ORF">HHL17_03965</name>
</gene>
<dbReference type="Proteomes" id="UP000583266">
    <property type="component" value="Unassembled WGS sequence"/>
</dbReference>
<accession>A0A848GEA0</accession>
<evidence type="ECO:0000313" key="2">
    <source>
        <dbReference type="Proteomes" id="UP000583266"/>
    </source>
</evidence>
<evidence type="ECO:0008006" key="3">
    <source>
        <dbReference type="Google" id="ProtNLM"/>
    </source>
</evidence>
<comment type="caution">
    <text evidence="1">The sequence shown here is derived from an EMBL/GenBank/DDBJ whole genome shotgun (WGS) entry which is preliminary data.</text>
</comment>
<protein>
    <recommendedName>
        <fullName evidence="3">HhH-GPD domain-containing protein</fullName>
    </recommendedName>
</protein>
<evidence type="ECO:0000313" key="1">
    <source>
        <dbReference type="EMBL" id="NML36346.1"/>
    </source>
</evidence>
<keyword evidence="2" id="KW-1185">Reference proteome</keyword>
<proteinExistence type="predicted"/>
<dbReference type="AlphaFoldDB" id="A0A848GEA0"/>
<name>A0A848GEA0_9BACT</name>
<dbReference type="RefSeq" id="WP_169223483.1">
    <property type="nucleotide sequence ID" value="NZ_JABBGC010000001.1"/>
</dbReference>
<dbReference type="EMBL" id="JABBGC010000001">
    <property type="protein sequence ID" value="NML36346.1"/>
    <property type="molecule type" value="Genomic_DNA"/>
</dbReference>